<evidence type="ECO:0000313" key="3">
    <source>
        <dbReference type="EMBL" id="TEB36500.1"/>
    </source>
</evidence>
<protein>
    <submittedName>
        <fullName evidence="3">Uncharacterized protein</fullName>
    </submittedName>
</protein>
<gene>
    <name evidence="3" type="ORF">FA13DRAFT_1726859</name>
</gene>
<feature type="compositionally biased region" description="Basic residues" evidence="1">
    <location>
        <begin position="180"/>
        <end position="195"/>
    </location>
</feature>
<dbReference type="AlphaFoldDB" id="A0A4Y7TQN8"/>
<keyword evidence="2" id="KW-0472">Membrane</keyword>
<reference evidence="3 4" key="1">
    <citation type="journal article" date="2019" name="Nat. Ecol. Evol.">
        <title>Megaphylogeny resolves global patterns of mushroom evolution.</title>
        <authorList>
            <person name="Varga T."/>
            <person name="Krizsan K."/>
            <person name="Foldi C."/>
            <person name="Dima B."/>
            <person name="Sanchez-Garcia M."/>
            <person name="Sanchez-Ramirez S."/>
            <person name="Szollosi G.J."/>
            <person name="Szarkandi J.G."/>
            <person name="Papp V."/>
            <person name="Albert L."/>
            <person name="Andreopoulos W."/>
            <person name="Angelini C."/>
            <person name="Antonin V."/>
            <person name="Barry K.W."/>
            <person name="Bougher N.L."/>
            <person name="Buchanan P."/>
            <person name="Buyck B."/>
            <person name="Bense V."/>
            <person name="Catcheside P."/>
            <person name="Chovatia M."/>
            <person name="Cooper J."/>
            <person name="Damon W."/>
            <person name="Desjardin D."/>
            <person name="Finy P."/>
            <person name="Geml J."/>
            <person name="Haridas S."/>
            <person name="Hughes K."/>
            <person name="Justo A."/>
            <person name="Karasinski D."/>
            <person name="Kautmanova I."/>
            <person name="Kiss B."/>
            <person name="Kocsube S."/>
            <person name="Kotiranta H."/>
            <person name="LaButti K.M."/>
            <person name="Lechner B.E."/>
            <person name="Liimatainen K."/>
            <person name="Lipzen A."/>
            <person name="Lukacs Z."/>
            <person name="Mihaltcheva S."/>
            <person name="Morgado L.N."/>
            <person name="Niskanen T."/>
            <person name="Noordeloos M.E."/>
            <person name="Ohm R.A."/>
            <person name="Ortiz-Santana B."/>
            <person name="Ovrebo C."/>
            <person name="Racz N."/>
            <person name="Riley R."/>
            <person name="Savchenko A."/>
            <person name="Shiryaev A."/>
            <person name="Soop K."/>
            <person name="Spirin V."/>
            <person name="Szebenyi C."/>
            <person name="Tomsovsky M."/>
            <person name="Tulloss R.E."/>
            <person name="Uehling J."/>
            <person name="Grigoriev I.V."/>
            <person name="Vagvolgyi C."/>
            <person name="Papp T."/>
            <person name="Martin F.M."/>
            <person name="Miettinen O."/>
            <person name="Hibbett D.S."/>
            <person name="Nagy L.G."/>
        </authorList>
    </citation>
    <scope>NUCLEOTIDE SEQUENCE [LARGE SCALE GENOMIC DNA]</scope>
    <source>
        <strain evidence="3 4">FP101781</strain>
    </source>
</reference>
<dbReference type="EMBL" id="QPFP01000005">
    <property type="protein sequence ID" value="TEB36500.1"/>
    <property type="molecule type" value="Genomic_DNA"/>
</dbReference>
<feature type="compositionally biased region" description="Pro residues" evidence="1">
    <location>
        <begin position="124"/>
        <end position="136"/>
    </location>
</feature>
<feature type="compositionally biased region" description="Low complexity" evidence="1">
    <location>
        <begin position="111"/>
        <end position="123"/>
    </location>
</feature>
<evidence type="ECO:0000313" key="4">
    <source>
        <dbReference type="Proteomes" id="UP000298030"/>
    </source>
</evidence>
<evidence type="ECO:0000256" key="2">
    <source>
        <dbReference type="SAM" id="Phobius"/>
    </source>
</evidence>
<dbReference type="OrthoDB" id="2960209at2759"/>
<accession>A0A4Y7TQN8</accession>
<comment type="caution">
    <text evidence="3">The sequence shown here is derived from an EMBL/GenBank/DDBJ whole genome shotgun (WGS) entry which is preliminary data.</text>
</comment>
<feature type="region of interest" description="Disordered" evidence="1">
    <location>
        <begin position="56"/>
        <end position="157"/>
    </location>
</feature>
<keyword evidence="2" id="KW-1133">Transmembrane helix</keyword>
<feature type="region of interest" description="Disordered" evidence="1">
    <location>
        <begin position="174"/>
        <end position="195"/>
    </location>
</feature>
<dbReference type="Proteomes" id="UP000298030">
    <property type="component" value="Unassembled WGS sequence"/>
</dbReference>
<keyword evidence="2" id="KW-0812">Transmembrane</keyword>
<proteinExistence type="predicted"/>
<organism evidence="3 4">
    <name type="scientific">Coprinellus micaceus</name>
    <name type="common">Glistening ink-cap mushroom</name>
    <name type="synonym">Coprinus micaceus</name>
    <dbReference type="NCBI Taxonomy" id="71717"/>
    <lineage>
        <taxon>Eukaryota</taxon>
        <taxon>Fungi</taxon>
        <taxon>Dikarya</taxon>
        <taxon>Basidiomycota</taxon>
        <taxon>Agaricomycotina</taxon>
        <taxon>Agaricomycetes</taxon>
        <taxon>Agaricomycetidae</taxon>
        <taxon>Agaricales</taxon>
        <taxon>Agaricineae</taxon>
        <taxon>Psathyrellaceae</taxon>
        <taxon>Coprinellus</taxon>
    </lineage>
</organism>
<evidence type="ECO:0000256" key="1">
    <source>
        <dbReference type="SAM" id="MobiDB-lite"/>
    </source>
</evidence>
<sequence>MSPFHRWASTHHMHYYRGPSRFIWFVIGAAAATWYHIRAPEFRREWEHCKGVRVLPPPPVPMKEGETDEERWQRGAYRSDRAESHPHQRFPPWSRDRHRNTEPVPPPMVEVQANSNVPVQQPQPQAPPPPPEPVSPTWPWDSQAADDMVSEMSKRASQTLTELSATLQSFNAVSKSLPSGKRRGKRWRGGARRSD</sequence>
<feature type="compositionally biased region" description="Basic and acidic residues" evidence="1">
    <location>
        <begin position="70"/>
        <end position="86"/>
    </location>
</feature>
<feature type="transmembrane region" description="Helical" evidence="2">
    <location>
        <begin position="20"/>
        <end position="37"/>
    </location>
</feature>
<keyword evidence="4" id="KW-1185">Reference proteome</keyword>
<name>A0A4Y7TQN8_COPMI</name>